<feature type="non-terminal residue" evidence="2">
    <location>
        <position position="1"/>
    </location>
</feature>
<dbReference type="Proteomes" id="UP000437017">
    <property type="component" value="Unassembled WGS sequence"/>
</dbReference>
<comment type="caution">
    <text evidence="2">The sequence shown here is derived from an EMBL/GenBank/DDBJ whole genome shotgun (WGS) entry which is preliminary data.</text>
</comment>
<reference evidence="2 3" key="1">
    <citation type="journal article" date="2019" name="PLoS ONE">
        <title>Genomic analyses reveal an absence of contemporary introgressive admixture between fin whales and blue whales, despite known hybrids.</title>
        <authorList>
            <person name="Westbury M.V."/>
            <person name="Petersen B."/>
            <person name="Lorenzen E.D."/>
        </authorList>
    </citation>
    <scope>NUCLEOTIDE SEQUENCE [LARGE SCALE GENOMIC DNA]</scope>
    <source>
        <strain evidence="2">FinWhale-01</strain>
    </source>
</reference>
<name>A0A6A1Q9G9_BALPH</name>
<dbReference type="AlphaFoldDB" id="A0A6A1Q9G9"/>
<evidence type="ECO:0000256" key="1">
    <source>
        <dbReference type="SAM" id="MobiDB-lite"/>
    </source>
</evidence>
<sequence>GADHLLSQDLADPCSGLHRFRHDHPRDGLGLRGLALLLLRHLQHHRLRGSGEQPARRLPEPGALPPGQLPLHPAR</sequence>
<accession>A0A6A1Q9G9</accession>
<feature type="non-terminal residue" evidence="2">
    <location>
        <position position="75"/>
    </location>
</feature>
<proteinExistence type="predicted"/>
<keyword evidence="3" id="KW-1185">Reference proteome</keyword>
<organism evidence="2 3">
    <name type="scientific">Balaenoptera physalus</name>
    <name type="common">Fin whale</name>
    <name type="synonym">Balaena physalus</name>
    <dbReference type="NCBI Taxonomy" id="9770"/>
    <lineage>
        <taxon>Eukaryota</taxon>
        <taxon>Metazoa</taxon>
        <taxon>Chordata</taxon>
        <taxon>Craniata</taxon>
        <taxon>Vertebrata</taxon>
        <taxon>Euteleostomi</taxon>
        <taxon>Mammalia</taxon>
        <taxon>Eutheria</taxon>
        <taxon>Laurasiatheria</taxon>
        <taxon>Artiodactyla</taxon>
        <taxon>Whippomorpha</taxon>
        <taxon>Cetacea</taxon>
        <taxon>Mysticeti</taxon>
        <taxon>Balaenopteridae</taxon>
        <taxon>Balaenoptera</taxon>
    </lineage>
</organism>
<evidence type="ECO:0000313" key="3">
    <source>
        <dbReference type="Proteomes" id="UP000437017"/>
    </source>
</evidence>
<protein>
    <submittedName>
        <fullName evidence="2">Uncharacterized protein</fullName>
    </submittedName>
</protein>
<gene>
    <name evidence="2" type="ORF">E2I00_011310</name>
</gene>
<feature type="region of interest" description="Disordered" evidence="1">
    <location>
        <begin position="46"/>
        <end position="75"/>
    </location>
</feature>
<dbReference type="EMBL" id="SGJD01000603">
    <property type="protein sequence ID" value="KAB0404380.1"/>
    <property type="molecule type" value="Genomic_DNA"/>
</dbReference>
<evidence type="ECO:0000313" key="2">
    <source>
        <dbReference type="EMBL" id="KAB0404380.1"/>
    </source>
</evidence>